<proteinExistence type="predicted"/>
<keyword evidence="3" id="KW-1185">Reference proteome</keyword>
<dbReference type="InterPro" id="IPR052018">
    <property type="entry name" value="PHP_domain"/>
</dbReference>
<dbReference type="Proteomes" id="UP001205357">
    <property type="component" value="Unassembled WGS sequence"/>
</dbReference>
<comment type="caution">
    <text evidence="2">The sequence shown here is derived from an EMBL/GenBank/DDBJ whole genome shotgun (WGS) entry which is preliminary data.</text>
</comment>
<dbReference type="InterPro" id="IPR004013">
    <property type="entry name" value="PHP_dom"/>
</dbReference>
<dbReference type="PANTHER" id="PTHR42924:SF3">
    <property type="entry name" value="POLYMERASE_HISTIDINOL PHOSPHATASE N-TERMINAL DOMAIN-CONTAINING PROTEIN"/>
    <property type="match status" value="1"/>
</dbReference>
<sequence length="296" mass="33727">MENIDLHIHSSYSDDADYDVNHIMRMSNERHMSLISITDHNSAKSATEILRMGGGKRPGFINGIEIDCCFNNHNFHVLGYGYTNTSDFDYIEDNFIELQKNATPLKIMKLKALGFHLNEDALYENAKGKIPQEEEMAELILHDVRNSGNALLLPYRDEGTRSDMPLVNFFWDFFTKGKPCFVDIHYPGLEEMVSVIKDNSGIPVIAHIGANIKQEYTDVIIDMCRAGIMGVEVFSSYHSDELQKQLFDFCRSQSLFMTCGSDFHGSNKPKISIGSCTYNQHELAHIRKFTDKVTIY</sequence>
<accession>A0ABT2DXH1</accession>
<evidence type="ECO:0000313" key="3">
    <source>
        <dbReference type="Proteomes" id="UP001205357"/>
    </source>
</evidence>
<dbReference type="PANTHER" id="PTHR42924">
    <property type="entry name" value="EXONUCLEASE"/>
    <property type="match status" value="1"/>
</dbReference>
<dbReference type="Gene3D" id="1.10.150.650">
    <property type="match status" value="1"/>
</dbReference>
<organism evidence="2 3">
    <name type="scientific">Scandinavium hiltneri</name>
    <dbReference type="NCBI Taxonomy" id="2926519"/>
    <lineage>
        <taxon>Bacteria</taxon>
        <taxon>Pseudomonadati</taxon>
        <taxon>Pseudomonadota</taxon>
        <taxon>Gammaproteobacteria</taxon>
        <taxon>Enterobacterales</taxon>
        <taxon>Enterobacteriaceae</taxon>
        <taxon>Scandinavium</taxon>
    </lineage>
</organism>
<dbReference type="SUPFAM" id="SSF89550">
    <property type="entry name" value="PHP domain-like"/>
    <property type="match status" value="1"/>
</dbReference>
<dbReference type="RefSeq" id="WP_258986388.1">
    <property type="nucleotide sequence ID" value="NZ_JALIGE010000066.1"/>
</dbReference>
<evidence type="ECO:0000313" key="2">
    <source>
        <dbReference type="EMBL" id="MCS2159883.1"/>
    </source>
</evidence>
<protein>
    <submittedName>
        <fullName evidence="2">PHP domain-containing protein</fullName>
    </submittedName>
</protein>
<reference evidence="2 3" key="1">
    <citation type="submission" date="2022-04" db="EMBL/GenBank/DDBJ databases">
        <title>Proposal of a three novel species of Scandinavium, Scandinavium hiltneri, Scandinavium manionii, Scandinavium tedordense.</title>
        <authorList>
            <person name="Maddock D.W."/>
            <person name="Brady C.L."/>
            <person name="Denman S."/>
            <person name="Arnold D."/>
        </authorList>
    </citation>
    <scope>NUCLEOTIDE SEQUENCE [LARGE SCALE GENOMIC DNA]</scope>
    <source>
        <strain evidence="2 3">H11S7</strain>
    </source>
</reference>
<dbReference type="Pfam" id="PF02811">
    <property type="entry name" value="PHP"/>
    <property type="match status" value="1"/>
</dbReference>
<name>A0ABT2DXH1_9ENTR</name>
<evidence type="ECO:0000259" key="1">
    <source>
        <dbReference type="Pfam" id="PF02811"/>
    </source>
</evidence>
<feature type="domain" description="PHP" evidence="1">
    <location>
        <begin position="5"/>
        <end position="84"/>
    </location>
</feature>
<dbReference type="Gene3D" id="3.20.20.140">
    <property type="entry name" value="Metal-dependent hydrolases"/>
    <property type="match status" value="1"/>
</dbReference>
<gene>
    <name evidence="2" type="ORF">MUU47_01800</name>
</gene>
<dbReference type="EMBL" id="JALIGE010000066">
    <property type="protein sequence ID" value="MCS2159883.1"/>
    <property type="molecule type" value="Genomic_DNA"/>
</dbReference>
<dbReference type="InterPro" id="IPR016195">
    <property type="entry name" value="Pol/histidinol_Pase-like"/>
</dbReference>